<evidence type="ECO:0000256" key="3">
    <source>
        <dbReference type="ARBA" id="ARBA00023125"/>
    </source>
</evidence>
<keyword evidence="3" id="KW-0238">DNA-binding</keyword>
<feature type="compositionally biased region" description="Low complexity" evidence="5">
    <location>
        <begin position="86"/>
        <end position="100"/>
    </location>
</feature>
<organism evidence="7 8">
    <name type="scientific">Pristionchus entomophagus</name>
    <dbReference type="NCBI Taxonomy" id="358040"/>
    <lineage>
        <taxon>Eukaryota</taxon>
        <taxon>Metazoa</taxon>
        <taxon>Ecdysozoa</taxon>
        <taxon>Nematoda</taxon>
        <taxon>Chromadorea</taxon>
        <taxon>Rhabditida</taxon>
        <taxon>Rhabditina</taxon>
        <taxon>Diplogasteromorpha</taxon>
        <taxon>Diplogasteroidea</taxon>
        <taxon>Neodiplogasteridae</taxon>
        <taxon>Pristionchus</taxon>
    </lineage>
</organism>
<keyword evidence="2" id="KW-0156">Chromatin regulator</keyword>
<dbReference type="Gene3D" id="1.10.10.60">
    <property type="entry name" value="Homeodomain-like"/>
    <property type="match status" value="1"/>
</dbReference>
<dbReference type="GO" id="GO:0005634">
    <property type="term" value="C:nucleus"/>
    <property type="evidence" value="ECO:0007669"/>
    <property type="project" value="UniProtKB-SubCell"/>
</dbReference>
<feature type="compositionally biased region" description="Low complexity" evidence="5">
    <location>
        <begin position="64"/>
        <end position="74"/>
    </location>
</feature>
<dbReference type="PANTHER" id="PTHR13468:SF1">
    <property type="entry name" value="PROTEIN DEK"/>
    <property type="match status" value="1"/>
</dbReference>
<dbReference type="GO" id="GO:2000779">
    <property type="term" value="P:regulation of double-strand break repair"/>
    <property type="evidence" value="ECO:0007669"/>
    <property type="project" value="TreeGrafter"/>
</dbReference>
<feature type="region of interest" description="Disordered" evidence="5">
    <location>
        <begin position="267"/>
        <end position="398"/>
    </location>
</feature>
<evidence type="ECO:0000256" key="5">
    <source>
        <dbReference type="SAM" id="MobiDB-lite"/>
    </source>
</evidence>
<dbReference type="GO" id="GO:0006325">
    <property type="term" value="P:chromatin organization"/>
    <property type="evidence" value="ECO:0007669"/>
    <property type="project" value="UniProtKB-KW"/>
</dbReference>
<proteinExistence type="predicted"/>
<feature type="compositionally biased region" description="Basic and acidic residues" evidence="5">
    <location>
        <begin position="379"/>
        <end position="398"/>
    </location>
</feature>
<sequence length="454" mass="50109">AMTDTEAMPKPEEVAGKEEAKETTPAPAKQKDLVADDTSSAKSPSKSPAKTPKKAAEAVDDTSPVKSPAKSPAKSPKKAAEEKPSPAKSAKASPSKTPAKSSKKSKKEESEEEEEEDEEIEEKKGILDMPLVIEGKRKRESTSFLKVEENISTKHKAPVVAGSGTALEDIPFIAHQIDTEKKVDDLRSLYRICYGTKGKITVLRKELRKFNGFSFAKDTDEFKKKQILVNKLTKADLSHARRILGLHACSKKEEEVQTIMDFLVKPHDEGRSVPKKAKKARKSSVSRKGKTPGKKSPSKKKGTSNETVDTESDEDEKSSASGEEEEKEEEPKETPKKAAPKKRKAVEQKAKTPSKKAKKAESDNEEKEDDHSVTSSSDSSEKEKKEEKPELKPSDKEIKAKIVDLLKTFDLTAVSMKQMVLAVCNAFPDYPTLNERTSSIKTFIKEAIKEEEEA</sequence>
<dbReference type="EMBL" id="BTSX01000005">
    <property type="protein sequence ID" value="GMT02692.1"/>
    <property type="molecule type" value="Genomic_DNA"/>
</dbReference>
<dbReference type="SUPFAM" id="SSF109715">
    <property type="entry name" value="DEK C-terminal domain"/>
    <property type="match status" value="1"/>
</dbReference>
<feature type="compositionally biased region" description="Basic residues" evidence="5">
    <location>
        <begin position="273"/>
        <end position="302"/>
    </location>
</feature>
<feature type="non-terminal residue" evidence="7">
    <location>
        <position position="1"/>
    </location>
</feature>
<gene>
    <name evidence="7" type="ORF">PENTCL1PPCAC_24866</name>
</gene>
<evidence type="ECO:0000313" key="8">
    <source>
        <dbReference type="Proteomes" id="UP001432027"/>
    </source>
</evidence>
<feature type="domain" description="DEK-C" evidence="6">
    <location>
        <begin position="392"/>
        <end position="453"/>
    </location>
</feature>
<dbReference type="InterPro" id="IPR014876">
    <property type="entry name" value="DEK_C"/>
</dbReference>
<dbReference type="AlphaFoldDB" id="A0AAV5U7F6"/>
<dbReference type="PROSITE" id="PS51998">
    <property type="entry name" value="DEK_C"/>
    <property type="match status" value="1"/>
</dbReference>
<keyword evidence="8" id="KW-1185">Reference proteome</keyword>
<feature type="compositionally biased region" description="Basic and acidic residues" evidence="5">
    <location>
        <begin position="7"/>
        <end position="22"/>
    </location>
</feature>
<comment type="subcellular location">
    <subcellularLocation>
        <location evidence="1">Nucleus</location>
    </subcellularLocation>
</comment>
<reference evidence="7" key="1">
    <citation type="submission" date="2023-10" db="EMBL/GenBank/DDBJ databases">
        <title>Genome assembly of Pristionchus species.</title>
        <authorList>
            <person name="Yoshida K."/>
            <person name="Sommer R.J."/>
        </authorList>
    </citation>
    <scope>NUCLEOTIDE SEQUENCE</scope>
    <source>
        <strain evidence="7">RS0144</strain>
    </source>
</reference>
<name>A0AAV5U7F6_9BILA</name>
<accession>A0AAV5U7F6</accession>
<protein>
    <recommendedName>
        <fullName evidence="6">DEK-C domain-containing protein</fullName>
    </recommendedName>
</protein>
<dbReference type="InterPro" id="IPR044198">
    <property type="entry name" value="DEK"/>
</dbReference>
<evidence type="ECO:0000313" key="7">
    <source>
        <dbReference type="EMBL" id="GMT02692.1"/>
    </source>
</evidence>
<dbReference type="GO" id="GO:0003677">
    <property type="term" value="F:DNA binding"/>
    <property type="evidence" value="ECO:0007669"/>
    <property type="project" value="UniProtKB-KW"/>
</dbReference>
<evidence type="ECO:0000256" key="4">
    <source>
        <dbReference type="ARBA" id="ARBA00023242"/>
    </source>
</evidence>
<dbReference type="Proteomes" id="UP001432027">
    <property type="component" value="Unassembled WGS sequence"/>
</dbReference>
<feature type="region of interest" description="Disordered" evidence="5">
    <location>
        <begin position="1"/>
        <end position="126"/>
    </location>
</feature>
<feature type="compositionally biased region" description="Low complexity" evidence="5">
    <location>
        <begin position="36"/>
        <end position="50"/>
    </location>
</feature>
<feature type="compositionally biased region" description="Acidic residues" evidence="5">
    <location>
        <begin position="110"/>
        <end position="120"/>
    </location>
</feature>
<dbReference type="Pfam" id="PF08766">
    <property type="entry name" value="DEK_C"/>
    <property type="match status" value="1"/>
</dbReference>
<feature type="compositionally biased region" description="Acidic residues" evidence="5">
    <location>
        <begin position="308"/>
        <end position="328"/>
    </location>
</feature>
<comment type="caution">
    <text evidence="7">The sequence shown here is derived from an EMBL/GenBank/DDBJ whole genome shotgun (WGS) entry which is preliminary data.</text>
</comment>
<dbReference type="PANTHER" id="PTHR13468">
    <property type="entry name" value="DEK PROTEIN"/>
    <property type="match status" value="1"/>
</dbReference>
<keyword evidence="4" id="KW-0539">Nucleus</keyword>
<evidence type="ECO:0000259" key="6">
    <source>
        <dbReference type="PROSITE" id="PS51998"/>
    </source>
</evidence>
<dbReference type="GO" id="GO:0042393">
    <property type="term" value="F:histone binding"/>
    <property type="evidence" value="ECO:0007669"/>
    <property type="project" value="TreeGrafter"/>
</dbReference>
<evidence type="ECO:0000256" key="2">
    <source>
        <dbReference type="ARBA" id="ARBA00022853"/>
    </source>
</evidence>
<evidence type="ECO:0000256" key="1">
    <source>
        <dbReference type="ARBA" id="ARBA00004123"/>
    </source>
</evidence>